<dbReference type="Proteomes" id="UP001153269">
    <property type="component" value="Unassembled WGS sequence"/>
</dbReference>
<organism evidence="1 2">
    <name type="scientific">Pleuronectes platessa</name>
    <name type="common">European plaice</name>
    <dbReference type="NCBI Taxonomy" id="8262"/>
    <lineage>
        <taxon>Eukaryota</taxon>
        <taxon>Metazoa</taxon>
        <taxon>Chordata</taxon>
        <taxon>Craniata</taxon>
        <taxon>Vertebrata</taxon>
        <taxon>Euteleostomi</taxon>
        <taxon>Actinopterygii</taxon>
        <taxon>Neopterygii</taxon>
        <taxon>Teleostei</taxon>
        <taxon>Neoteleostei</taxon>
        <taxon>Acanthomorphata</taxon>
        <taxon>Carangaria</taxon>
        <taxon>Pleuronectiformes</taxon>
        <taxon>Pleuronectoidei</taxon>
        <taxon>Pleuronectidae</taxon>
        <taxon>Pleuronectes</taxon>
    </lineage>
</organism>
<dbReference type="AlphaFoldDB" id="A0A9N7VTU6"/>
<accession>A0A9N7VTU6</accession>
<sequence>MTKTHFLQASIAEGHNIIRCLHMYVLYVCSFAVCVSRFLTRSVIDSGCLNTDMTGSSGAELQLTPPSSSPILNVRGLSSLWGHLAPLPAISGWIDCRGHPSTETGVSFKGRLPTSCHLVFRFG</sequence>
<evidence type="ECO:0000313" key="2">
    <source>
        <dbReference type="Proteomes" id="UP001153269"/>
    </source>
</evidence>
<dbReference type="EMBL" id="CADEAL010004325">
    <property type="protein sequence ID" value="CAB1457083.1"/>
    <property type="molecule type" value="Genomic_DNA"/>
</dbReference>
<evidence type="ECO:0000313" key="1">
    <source>
        <dbReference type="EMBL" id="CAB1457083.1"/>
    </source>
</evidence>
<reference evidence="1" key="1">
    <citation type="submission" date="2020-03" db="EMBL/GenBank/DDBJ databases">
        <authorList>
            <person name="Weist P."/>
        </authorList>
    </citation>
    <scope>NUCLEOTIDE SEQUENCE</scope>
</reference>
<name>A0A9N7VTU6_PLEPL</name>
<gene>
    <name evidence="1" type="ORF">PLEPLA_LOCUS44887</name>
</gene>
<comment type="caution">
    <text evidence="1">The sequence shown here is derived from an EMBL/GenBank/DDBJ whole genome shotgun (WGS) entry which is preliminary data.</text>
</comment>
<keyword evidence="2" id="KW-1185">Reference proteome</keyword>
<protein>
    <submittedName>
        <fullName evidence="1">Uncharacterized protein</fullName>
    </submittedName>
</protein>
<proteinExistence type="predicted"/>